<protein>
    <submittedName>
        <fullName evidence="2">Uncharacterized protein</fullName>
    </submittedName>
</protein>
<organism evidence="2">
    <name type="scientific">Arundo donax</name>
    <name type="common">Giant reed</name>
    <name type="synonym">Donax arundinaceus</name>
    <dbReference type="NCBI Taxonomy" id="35708"/>
    <lineage>
        <taxon>Eukaryota</taxon>
        <taxon>Viridiplantae</taxon>
        <taxon>Streptophyta</taxon>
        <taxon>Embryophyta</taxon>
        <taxon>Tracheophyta</taxon>
        <taxon>Spermatophyta</taxon>
        <taxon>Magnoliopsida</taxon>
        <taxon>Liliopsida</taxon>
        <taxon>Poales</taxon>
        <taxon>Poaceae</taxon>
        <taxon>PACMAD clade</taxon>
        <taxon>Arundinoideae</taxon>
        <taxon>Arundineae</taxon>
        <taxon>Arundo</taxon>
    </lineage>
</organism>
<feature type="transmembrane region" description="Helical" evidence="1">
    <location>
        <begin position="82"/>
        <end position="102"/>
    </location>
</feature>
<name>A0A0A9CVQ1_ARUDO</name>
<dbReference type="AlphaFoldDB" id="A0A0A9CVQ1"/>
<accession>A0A0A9CVQ1</accession>
<keyword evidence="1" id="KW-0472">Membrane</keyword>
<evidence type="ECO:0000256" key="1">
    <source>
        <dbReference type="SAM" id="Phobius"/>
    </source>
</evidence>
<reference evidence="2" key="2">
    <citation type="journal article" date="2015" name="Data Brief">
        <title>Shoot transcriptome of the giant reed, Arundo donax.</title>
        <authorList>
            <person name="Barrero R.A."/>
            <person name="Guerrero F.D."/>
            <person name="Moolhuijzen P."/>
            <person name="Goolsby J.A."/>
            <person name="Tidwell J."/>
            <person name="Bellgard S.E."/>
            <person name="Bellgard M.I."/>
        </authorList>
    </citation>
    <scope>NUCLEOTIDE SEQUENCE</scope>
    <source>
        <tissue evidence="2">Shoot tissue taken approximately 20 cm above the soil surface</tissue>
    </source>
</reference>
<keyword evidence="1" id="KW-1133">Transmembrane helix</keyword>
<evidence type="ECO:0000313" key="2">
    <source>
        <dbReference type="EMBL" id="JAD80429.1"/>
    </source>
</evidence>
<sequence length="106" mass="12098">MDGHIQSSRCSYDAAMLFLSVILICLYAHHESIQLTFFCYPFVCAVLESRQFPCLQSIGCAIYFSYCIGIIFPAPDHYFGPVYGVIQKVVSICVNFVLWWVMKLIP</sequence>
<proteinExistence type="predicted"/>
<reference evidence="2" key="1">
    <citation type="submission" date="2014-09" db="EMBL/GenBank/DDBJ databases">
        <authorList>
            <person name="Magalhaes I.L.F."/>
            <person name="Oliveira U."/>
            <person name="Santos F.R."/>
            <person name="Vidigal T.H.D.A."/>
            <person name="Brescovit A.D."/>
            <person name="Santos A.J."/>
        </authorList>
    </citation>
    <scope>NUCLEOTIDE SEQUENCE</scope>
    <source>
        <tissue evidence="2">Shoot tissue taken approximately 20 cm above the soil surface</tissue>
    </source>
</reference>
<keyword evidence="1" id="KW-0812">Transmembrane</keyword>
<feature type="transmembrane region" description="Helical" evidence="1">
    <location>
        <begin position="12"/>
        <end position="30"/>
    </location>
</feature>
<dbReference type="EMBL" id="GBRH01217466">
    <property type="protein sequence ID" value="JAD80429.1"/>
    <property type="molecule type" value="Transcribed_RNA"/>
</dbReference>